<evidence type="ECO:0008006" key="4">
    <source>
        <dbReference type="Google" id="ProtNLM"/>
    </source>
</evidence>
<feature type="transmembrane region" description="Helical" evidence="1">
    <location>
        <begin position="6"/>
        <end position="24"/>
    </location>
</feature>
<comment type="caution">
    <text evidence="2">The sequence shown here is derived from an EMBL/GenBank/DDBJ whole genome shotgun (WGS) entry which is preliminary data.</text>
</comment>
<keyword evidence="1" id="KW-0472">Membrane</keyword>
<gene>
    <name evidence="2" type="ORF">MUU47_02805</name>
</gene>
<sequence>MVIKWAHRAITAALLVLVVGFWWLNHQPNVRENDVLQRSYQLSDRQWLYMTVSRAGGATVPTVYRYYLTGHLLGTDDEIIQQLSAGQPVIEGTGSVSEARVDKNGDIDMTYSGKILSLNGSFTDVRLKIKQ</sequence>
<protein>
    <recommendedName>
        <fullName evidence="4">LPS export ABC transporter periplasmic protein LptC</fullName>
    </recommendedName>
</protein>
<evidence type="ECO:0000313" key="2">
    <source>
        <dbReference type="EMBL" id="MCS2160072.1"/>
    </source>
</evidence>
<keyword evidence="1" id="KW-0812">Transmembrane</keyword>
<dbReference type="RefSeq" id="WP_258986600.1">
    <property type="nucleotide sequence ID" value="NZ_JALIGE010000067.1"/>
</dbReference>
<proteinExistence type="predicted"/>
<evidence type="ECO:0000256" key="1">
    <source>
        <dbReference type="SAM" id="Phobius"/>
    </source>
</evidence>
<name>A0ABT2DWR7_9ENTR</name>
<keyword evidence="1" id="KW-1133">Transmembrane helix</keyword>
<accession>A0ABT2DWR7</accession>
<dbReference type="EMBL" id="JALIGE010000067">
    <property type="protein sequence ID" value="MCS2160072.1"/>
    <property type="molecule type" value="Genomic_DNA"/>
</dbReference>
<evidence type="ECO:0000313" key="3">
    <source>
        <dbReference type="Proteomes" id="UP001205357"/>
    </source>
</evidence>
<organism evidence="2 3">
    <name type="scientific">Scandinavium hiltneri</name>
    <dbReference type="NCBI Taxonomy" id="2926519"/>
    <lineage>
        <taxon>Bacteria</taxon>
        <taxon>Pseudomonadati</taxon>
        <taxon>Pseudomonadota</taxon>
        <taxon>Gammaproteobacteria</taxon>
        <taxon>Enterobacterales</taxon>
        <taxon>Enterobacteriaceae</taxon>
        <taxon>Scandinavium</taxon>
    </lineage>
</organism>
<dbReference type="Proteomes" id="UP001205357">
    <property type="component" value="Unassembled WGS sequence"/>
</dbReference>
<reference evidence="2 3" key="1">
    <citation type="submission" date="2022-04" db="EMBL/GenBank/DDBJ databases">
        <title>Proposal of a three novel species of Scandinavium, Scandinavium hiltneri, Scandinavium manionii, Scandinavium tedordense.</title>
        <authorList>
            <person name="Maddock D.W."/>
            <person name="Brady C.L."/>
            <person name="Denman S."/>
            <person name="Arnold D."/>
        </authorList>
    </citation>
    <scope>NUCLEOTIDE SEQUENCE [LARGE SCALE GENOMIC DNA]</scope>
    <source>
        <strain evidence="2 3">H11S7</strain>
    </source>
</reference>
<keyword evidence="3" id="KW-1185">Reference proteome</keyword>